<dbReference type="OrthoDB" id="9807187at2"/>
<dbReference type="GO" id="GO:0008324">
    <property type="term" value="F:monoatomic cation transmembrane transporter activity"/>
    <property type="evidence" value="ECO:0007669"/>
    <property type="project" value="InterPro"/>
</dbReference>
<feature type="transmembrane region" description="Helical" evidence="7">
    <location>
        <begin position="57"/>
        <end position="90"/>
    </location>
</feature>
<keyword evidence="6 7" id="KW-0472">Membrane</keyword>
<evidence type="ECO:0000256" key="4">
    <source>
        <dbReference type="ARBA" id="ARBA00022692"/>
    </source>
</evidence>
<evidence type="ECO:0000313" key="8">
    <source>
        <dbReference type="EMBL" id="TQV85122.1"/>
    </source>
</evidence>
<dbReference type="AlphaFoldDB" id="A0A545U6M4"/>
<comment type="caution">
    <text evidence="8">The sequence shown here is derived from an EMBL/GenBank/DDBJ whole genome shotgun (WGS) entry which is preliminary data.</text>
</comment>
<accession>A0A545U6M4</accession>
<dbReference type="Proteomes" id="UP000319732">
    <property type="component" value="Unassembled WGS sequence"/>
</dbReference>
<evidence type="ECO:0000256" key="1">
    <source>
        <dbReference type="ARBA" id="ARBA00004651"/>
    </source>
</evidence>
<keyword evidence="4 7" id="KW-0812">Transmembrane</keyword>
<name>A0A545U6M4_9GAMM</name>
<keyword evidence="3" id="KW-1003">Cell membrane</keyword>
<sequence>MVAHPRLRPDDFTDYRTGKTLAPALWPRRSRRCPTRGSDAVKAGINILSVRAWLPRLAIFAALWWLLAEGVAASWTVGAVAVLGASWLSLLLATRLAPATTATSAAGISAIGLLRFIPYFLYQSLRGGLDVARRALRPDLPVSPGFIEYRLQWLPDTGARLFFMNIISLLPGSLSVEFDADGGVVHLLNKENLDTQELRECERRVALLFGIDVASGDAQAQGGTL</sequence>
<protein>
    <submittedName>
        <fullName evidence="8">Cation transporter</fullName>
    </submittedName>
</protein>
<reference evidence="8 9" key="1">
    <citation type="submission" date="2019-06" db="EMBL/GenBank/DDBJ databases">
        <title>Whole genome sequence for Cellvibrionaceae sp. R142.</title>
        <authorList>
            <person name="Wang G."/>
        </authorList>
    </citation>
    <scope>NUCLEOTIDE SEQUENCE [LARGE SCALE GENOMIC DNA]</scope>
    <source>
        <strain evidence="8 9">R142</strain>
    </source>
</reference>
<evidence type="ECO:0000256" key="5">
    <source>
        <dbReference type="ARBA" id="ARBA00022989"/>
    </source>
</evidence>
<feature type="transmembrane region" description="Helical" evidence="7">
    <location>
        <begin position="96"/>
        <end position="117"/>
    </location>
</feature>
<evidence type="ECO:0000313" key="9">
    <source>
        <dbReference type="Proteomes" id="UP000319732"/>
    </source>
</evidence>
<evidence type="ECO:0000256" key="2">
    <source>
        <dbReference type="ARBA" id="ARBA00006228"/>
    </source>
</evidence>
<dbReference type="PANTHER" id="PTHR34584">
    <property type="entry name" value="NA(+)/H(+) ANTIPORTER SUBUNIT E1"/>
    <property type="match status" value="1"/>
</dbReference>
<comment type="similarity">
    <text evidence="2">Belongs to the CPA3 antiporters (TC 2.A.63) subunit E family.</text>
</comment>
<dbReference type="PANTHER" id="PTHR34584:SF1">
    <property type="entry name" value="NA(+)_H(+) ANTIPORTER SUBUNIT E1"/>
    <property type="match status" value="1"/>
</dbReference>
<evidence type="ECO:0000256" key="7">
    <source>
        <dbReference type="SAM" id="Phobius"/>
    </source>
</evidence>
<proteinExistence type="inferred from homology"/>
<evidence type="ECO:0000256" key="6">
    <source>
        <dbReference type="ARBA" id="ARBA00023136"/>
    </source>
</evidence>
<keyword evidence="9" id="KW-1185">Reference proteome</keyword>
<gene>
    <name evidence="8" type="ORF">FKG94_02735</name>
</gene>
<comment type="subcellular location">
    <subcellularLocation>
        <location evidence="1">Cell membrane</location>
        <topology evidence="1">Multi-pass membrane protein</topology>
    </subcellularLocation>
</comment>
<dbReference type="Pfam" id="PF01899">
    <property type="entry name" value="MNHE"/>
    <property type="match status" value="1"/>
</dbReference>
<evidence type="ECO:0000256" key="3">
    <source>
        <dbReference type="ARBA" id="ARBA00022475"/>
    </source>
</evidence>
<organism evidence="8 9">
    <name type="scientific">Exilibacterium tricleocarpae</name>
    <dbReference type="NCBI Taxonomy" id="2591008"/>
    <lineage>
        <taxon>Bacteria</taxon>
        <taxon>Pseudomonadati</taxon>
        <taxon>Pseudomonadota</taxon>
        <taxon>Gammaproteobacteria</taxon>
        <taxon>Cellvibrionales</taxon>
        <taxon>Cellvibrionaceae</taxon>
        <taxon>Exilibacterium</taxon>
    </lineage>
</organism>
<dbReference type="GO" id="GO:0005886">
    <property type="term" value="C:plasma membrane"/>
    <property type="evidence" value="ECO:0007669"/>
    <property type="project" value="UniProtKB-SubCell"/>
</dbReference>
<keyword evidence="5 7" id="KW-1133">Transmembrane helix</keyword>
<dbReference type="EMBL" id="VHSG01000004">
    <property type="protein sequence ID" value="TQV85122.1"/>
    <property type="molecule type" value="Genomic_DNA"/>
</dbReference>
<dbReference type="InterPro" id="IPR002758">
    <property type="entry name" value="Cation_antiport_E"/>
</dbReference>